<evidence type="ECO:0000256" key="3">
    <source>
        <dbReference type="ARBA" id="ARBA00023295"/>
    </source>
</evidence>
<gene>
    <name evidence="5" type="ORF">ADN01_05235</name>
</gene>
<evidence type="ECO:0000256" key="1">
    <source>
        <dbReference type="ARBA" id="ARBA00008061"/>
    </source>
</evidence>
<comment type="caution">
    <text evidence="5">The sequence shown here is derived from an EMBL/GenBank/DDBJ whole genome shotgun (WGS) entry which is preliminary data.</text>
</comment>
<dbReference type="PANTHER" id="PTHR10357">
    <property type="entry name" value="ALPHA-AMYLASE FAMILY MEMBER"/>
    <property type="match status" value="1"/>
</dbReference>
<accession>A0A0P6XUC3</accession>
<dbReference type="EMBL" id="LGCM01000020">
    <property type="protein sequence ID" value="KPL87008.1"/>
    <property type="molecule type" value="Genomic_DNA"/>
</dbReference>
<dbReference type="Pfam" id="PF00128">
    <property type="entry name" value="Alpha-amylase"/>
    <property type="match status" value="1"/>
</dbReference>
<evidence type="ECO:0000313" key="5">
    <source>
        <dbReference type="EMBL" id="KPL87008.1"/>
    </source>
</evidence>
<dbReference type="RefSeq" id="WP_062417899.1">
    <property type="nucleotide sequence ID" value="NZ_DF967974.1"/>
</dbReference>
<dbReference type="Gene3D" id="3.90.400.10">
    <property type="entry name" value="Oligo-1,6-glucosidase, Domain 2"/>
    <property type="match status" value="1"/>
</dbReference>
<dbReference type="SMART" id="SM00642">
    <property type="entry name" value="Aamy"/>
    <property type="match status" value="1"/>
</dbReference>
<keyword evidence="6" id="KW-1185">Reference proteome</keyword>
<keyword evidence="2" id="KW-0378">Hydrolase</keyword>
<dbReference type="GO" id="GO:0009313">
    <property type="term" value="P:oligosaccharide catabolic process"/>
    <property type="evidence" value="ECO:0007669"/>
    <property type="project" value="TreeGrafter"/>
</dbReference>
<comment type="similarity">
    <text evidence="1">Belongs to the glycosyl hydrolase 13 family.</text>
</comment>
<evidence type="ECO:0000259" key="4">
    <source>
        <dbReference type="SMART" id="SM00642"/>
    </source>
</evidence>
<dbReference type="SUPFAM" id="SSF51445">
    <property type="entry name" value="(Trans)glycosidases"/>
    <property type="match status" value="1"/>
</dbReference>
<dbReference type="Proteomes" id="UP000050501">
    <property type="component" value="Unassembled WGS sequence"/>
</dbReference>
<dbReference type="Gene3D" id="3.20.20.80">
    <property type="entry name" value="Glycosidases"/>
    <property type="match status" value="1"/>
</dbReference>
<evidence type="ECO:0000313" key="6">
    <source>
        <dbReference type="Proteomes" id="UP000050501"/>
    </source>
</evidence>
<dbReference type="AlphaFoldDB" id="A0A0P6XUC3"/>
<dbReference type="InterPro" id="IPR017853">
    <property type="entry name" value="GH"/>
</dbReference>
<dbReference type="InterPro" id="IPR032091">
    <property type="entry name" value="Malt_amylase-like_C"/>
</dbReference>
<dbReference type="FunFam" id="3.90.400.10:FF:000002">
    <property type="entry name" value="Sucrose isomerase"/>
    <property type="match status" value="1"/>
</dbReference>
<sequence length="534" mass="61420">MTAESFLWWRDGVIYQIYPRSFASSSGSGVGDLQGIRSKLPYLQDLGVDAIWLSPIYPSPNVDFGYDVSNYVDIHPDFGSLADFDALTADAHARGIRIVLDLVLNHTSDQHPWFQQARQGRDNPYRDYYLWRDPRPGGGPPNNWQAVFGGSAWEWDEASGQYYYHMFYKQQPDVNWRNPAVRQAMLDVFRFWLERGVDGFRLDVFNLYFKHADLPDNPPKLGLRGYDRQQHLYDNNQPEMMGLLEEIRALLDQYPERYVVGETFDSPAEMAAQYCAPGRLHAAFNFKMLTQGWRPGGYLRAVQEWEHVLSPESWPNYVLNNHDVRRSASRFGRGENDERLKVAAAMLLSLRGTPFLYYGEEIGMRDISLRRSEILDPIGKRYWPFHKGRDGCRAPMQWDASENAGFGAGQPWLPPHPDYTFRNAAAQAEDPDSLLNFYKRLLALRREHAALRQGLFQPLSYEPRAVLGYLRQTQTETLLVALNFRRWPARLVLGGRLAGKRWRLLLSNKRSEAPVPQDGVIALAGEEALILKML</sequence>
<dbReference type="PANTHER" id="PTHR10357:SF179">
    <property type="entry name" value="NEUTRAL AND BASIC AMINO ACID TRANSPORT PROTEIN RBAT"/>
    <property type="match status" value="1"/>
</dbReference>
<dbReference type="OrthoDB" id="9805159at2"/>
<proteinExistence type="inferred from homology"/>
<dbReference type="InterPro" id="IPR006047">
    <property type="entry name" value="GH13_cat_dom"/>
</dbReference>
<name>A0A0P6XUC3_9CHLR</name>
<dbReference type="InterPro" id="IPR045857">
    <property type="entry name" value="O16G_dom_2"/>
</dbReference>
<dbReference type="Pfam" id="PF16657">
    <property type="entry name" value="Malt_amylase_C"/>
    <property type="match status" value="1"/>
</dbReference>
<dbReference type="SUPFAM" id="SSF51011">
    <property type="entry name" value="Glycosyl hydrolase domain"/>
    <property type="match status" value="1"/>
</dbReference>
<dbReference type="InterPro" id="IPR013780">
    <property type="entry name" value="Glyco_hydro_b"/>
</dbReference>
<protein>
    <recommendedName>
        <fullName evidence="4">Glycosyl hydrolase family 13 catalytic domain-containing protein</fullName>
    </recommendedName>
</protein>
<dbReference type="STRING" id="229921.ADN01_05235"/>
<dbReference type="GO" id="GO:0004556">
    <property type="term" value="F:alpha-amylase activity"/>
    <property type="evidence" value="ECO:0007669"/>
    <property type="project" value="TreeGrafter"/>
</dbReference>
<reference evidence="5 6" key="1">
    <citation type="submission" date="2015-07" db="EMBL/GenBank/DDBJ databases">
        <title>Genome sequence of Levilinea saccharolytica DSM 16555.</title>
        <authorList>
            <person name="Hemp J."/>
            <person name="Ward L.M."/>
            <person name="Pace L.A."/>
            <person name="Fischer W.W."/>
        </authorList>
    </citation>
    <scope>NUCLEOTIDE SEQUENCE [LARGE SCALE GENOMIC DNA]</scope>
    <source>
        <strain evidence="5 6">KIBI-1</strain>
    </source>
</reference>
<organism evidence="5 6">
    <name type="scientific">Levilinea saccharolytica</name>
    <dbReference type="NCBI Taxonomy" id="229921"/>
    <lineage>
        <taxon>Bacteria</taxon>
        <taxon>Bacillati</taxon>
        <taxon>Chloroflexota</taxon>
        <taxon>Anaerolineae</taxon>
        <taxon>Anaerolineales</taxon>
        <taxon>Anaerolineaceae</taxon>
        <taxon>Levilinea</taxon>
    </lineage>
</organism>
<dbReference type="PATRIC" id="fig|229921.5.peg.2092"/>
<evidence type="ECO:0000256" key="2">
    <source>
        <dbReference type="ARBA" id="ARBA00022801"/>
    </source>
</evidence>
<dbReference type="CDD" id="cd11333">
    <property type="entry name" value="AmyAc_SI_OligoGlu_DGase"/>
    <property type="match status" value="1"/>
</dbReference>
<keyword evidence="3" id="KW-0326">Glycosidase</keyword>
<feature type="domain" description="Glycosyl hydrolase family 13 catalytic" evidence="4">
    <location>
        <begin position="16"/>
        <end position="393"/>
    </location>
</feature>
<dbReference type="Gene3D" id="2.60.40.1180">
    <property type="entry name" value="Golgi alpha-mannosidase II"/>
    <property type="match status" value="1"/>
</dbReference>